<reference evidence="1 2" key="1">
    <citation type="submission" date="2015-09" db="EMBL/GenBank/DDBJ databases">
        <title>Draft genome sequence of Thermus scotoductus strain K1 isolated from a geothermal spring in Nagorno-Karabakh, Armenia.</title>
        <authorList>
            <person name="Saghatelyan A."/>
            <person name="Poghosyan L."/>
            <person name="Panosyan H."/>
            <person name="Birkeland N.-K."/>
        </authorList>
    </citation>
    <scope>NUCLEOTIDE SEQUENCE [LARGE SCALE GENOMIC DNA]</scope>
    <source>
        <strain evidence="1 2">K1</strain>
    </source>
</reference>
<dbReference type="EMBL" id="LJJR01000014">
    <property type="protein sequence ID" value="KPD31557.1"/>
    <property type="molecule type" value="Genomic_DNA"/>
</dbReference>
<dbReference type="Gene3D" id="3.10.450.40">
    <property type="match status" value="1"/>
</dbReference>
<accession>A0A0N0IQQ0</accession>
<dbReference type="Proteomes" id="UP000053099">
    <property type="component" value="Unassembled WGS sequence"/>
</dbReference>
<dbReference type="AlphaFoldDB" id="A0A0N0IQQ0"/>
<evidence type="ECO:0000313" key="1">
    <source>
        <dbReference type="EMBL" id="KPD31557.1"/>
    </source>
</evidence>
<dbReference type="PATRIC" id="fig|37636.3.peg.271"/>
<sequence>MYRDWLFEDGDFRFTPRGDAALAEGLQVVRQDLLARLVSPRGSHWAFPQEGSALPDYVQAALDELTRVEVLQEAERTCLEDARVEEAQGEWTEGGLRLALRLSGEALRLLLPWPLEVKGA</sequence>
<dbReference type="SUPFAM" id="SSF160719">
    <property type="entry name" value="gpW/gp25-like"/>
    <property type="match status" value="1"/>
</dbReference>
<comment type="caution">
    <text evidence="1">The sequence shown here is derived from an EMBL/GenBank/DDBJ whole genome shotgun (WGS) entry which is preliminary data.</text>
</comment>
<protein>
    <submittedName>
        <fullName evidence="1">Uncharacterized protein</fullName>
    </submittedName>
</protein>
<evidence type="ECO:0000313" key="2">
    <source>
        <dbReference type="Proteomes" id="UP000053099"/>
    </source>
</evidence>
<organism evidence="1 2">
    <name type="scientific">Thermus scotoductus</name>
    <dbReference type="NCBI Taxonomy" id="37636"/>
    <lineage>
        <taxon>Bacteria</taxon>
        <taxon>Thermotogati</taxon>
        <taxon>Deinococcota</taxon>
        <taxon>Deinococci</taxon>
        <taxon>Thermales</taxon>
        <taxon>Thermaceae</taxon>
        <taxon>Thermus</taxon>
    </lineage>
</organism>
<name>A0A0N0IQQ0_THESC</name>
<gene>
    <name evidence="1" type="ORF">AN926_06060</name>
</gene>
<proteinExistence type="predicted"/>